<feature type="binding site" evidence="8">
    <location>
        <position position="145"/>
    </location>
    <ligand>
        <name>Zn(2+)</name>
        <dbReference type="ChEBI" id="CHEBI:29105"/>
    </ligand>
</feature>
<evidence type="ECO:0000256" key="4">
    <source>
        <dbReference type="ARBA" id="ARBA00022679"/>
    </source>
</evidence>
<keyword evidence="8" id="KW-0963">Cytoplasm</keyword>
<name>A0ABX2AAE8_9MICO</name>
<dbReference type="Gene3D" id="3.30.60.20">
    <property type="match status" value="1"/>
</dbReference>
<organism evidence="11 12">
    <name type="scientific">Isoptericola halotolerans</name>
    <dbReference type="NCBI Taxonomy" id="300560"/>
    <lineage>
        <taxon>Bacteria</taxon>
        <taxon>Bacillati</taxon>
        <taxon>Actinomycetota</taxon>
        <taxon>Actinomycetes</taxon>
        <taxon>Micrococcales</taxon>
        <taxon>Promicromonosporaceae</taxon>
        <taxon>Isoptericola</taxon>
    </lineage>
</organism>
<evidence type="ECO:0000256" key="2">
    <source>
        <dbReference type="ARBA" id="ARBA00012118"/>
    </source>
</evidence>
<feature type="binding site" evidence="8">
    <location>
        <position position="188"/>
    </location>
    <ligand>
        <name>Zn(2+)</name>
        <dbReference type="ChEBI" id="CHEBI:29105"/>
    </ligand>
</feature>
<keyword evidence="7 8" id="KW-0067">ATP-binding</keyword>
<keyword evidence="6 8" id="KW-0418">Kinase</keyword>
<keyword evidence="8" id="KW-0479">Metal-binding</keyword>
<dbReference type="PANTHER" id="PTHR11441">
    <property type="entry name" value="THYMIDINE KINASE"/>
    <property type="match status" value="1"/>
</dbReference>
<keyword evidence="8" id="KW-0862">Zinc</keyword>
<evidence type="ECO:0000256" key="8">
    <source>
        <dbReference type="HAMAP-Rule" id="MF_00124"/>
    </source>
</evidence>
<keyword evidence="12" id="KW-1185">Reference proteome</keyword>
<sequence>MDDGRAPGRLTVVGGPMFAGKTEELVRRVRRAQIAGRGTLVVTHDLDSRYGAGRVASHSGVAVASRSVDDARAIPSILSPDVRLLAVDEAQFFGPELVPVVLDLLDAGLDVVVAGLTVTFDGRPFEPVPALMAHAETVTRLTAVCSVCGADAAYHVRLHRRGPVGDPLVAVEGHVGGTESYQARCRAHRDPGPGSGTPPVQ</sequence>
<dbReference type="EMBL" id="JABEZU010000005">
    <property type="protein sequence ID" value="NOV98926.1"/>
    <property type="molecule type" value="Genomic_DNA"/>
</dbReference>
<proteinExistence type="inferred from homology"/>
<comment type="catalytic activity">
    <reaction evidence="8 9">
        <text>thymidine + ATP = dTMP + ADP + H(+)</text>
        <dbReference type="Rhea" id="RHEA:19129"/>
        <dbReference type="ChEBI" id="CHEBI:15378"/>
        <dbReference type="ChEBI" id="CHEBI:17748"/>
        <dbReference type="ChEBI" id="CHEBI:30616"/>
        <dbReference type="ChEBI" id="CHEBI:63528"/>
        <dbReference type="ChEBI" id="CHEBI:456216"/>
        <dbReference type="EC" id="2.7.1.21"/>
    </reaction>
</comment>
<keyword evidence="4 8" id="KW-0808">Transferase</keyword>
<evidence type="ECO:0000313" key="11">
    <source>
        <dbReference type="EMBL" id="NOV98926.1"/>
    </source>
</evidence>
<dbReference type="SUPFAM" id="SSF52540">
    <property type="entry name" value="P-loop containing nucleoside triphosphate hydrolases"/>
    <property type="match status" value="1"/>
</dbReference>
<feature type="binding site" evidence="8">
    <location>
        <position position="148"/>
    </location>
    <ligand>
        <name>Zn(2+)</name>
        <dbReference type="ChEBI" id="CHEBI:29105"/>
    </ligand>
</feature>
<dbReference type="RefSeq" id="WP_171785122.1">
    <property type="nucleotide sequence ID" value="NZ_BAAAML010000004.1"/>
</dbReference>
<evidence type="ECO:0000256" key="5">
    <source>
        <dbReference type="ARBA" id="ARBA00022741"/>
    </source>
</evidence>
<evidence type="ECO:0000256" key="3">
    <source>
        <dbReference type="ARBA" id="ARBA00022634"/>
    </source>
</evidence>
<dbReference type="InterPro" id="IPR001267">
    <property type="entry name" value="Thymidine_kinase"/>
</dbReference>
<feature type="binding site" evidence="8">
    <location>
        <begin position="88"/>
        <end position="91"/>
    </location>
    <ligand>
        <name>ATP</name>
        <dbReference type="ChEBI" id="CHEBI:30616"/>
    </ligand>
</feature>
<evidence type="ECO:0000256" key="1">
    <source>
        <dbReference type="ARBA" id="ARBA00007587"/>
    </source>
</evidence>
<evidence type="ECO:0000256" key="7">
    <source>
        <dbReference type="ARBA" id="ARBA00022840"/>
    </source>
</evidence>
<comment type="subcellular location">
    <subcellularLocation>
        <location evidence="8">Cytoplasm</location>
    </subcellularLocation>
</comment>
<dbReference type="NCBIfam" id="NF003296">
    <property type="entry name" value="PRK04296.1-1"/>
    <property type="match status" value="1"/>
</dbReference>
<feature type="binding site" evidence="8">
    <location>
        <begin position="15"/>
        <end position="22"/>
    </location>
    <ligand>
        <name>ATP</name>
        <dbReference type="ChEBI" id="CHEBI:30616"/>
    </ligand>
</feature>
<gene>
    <name evidence="8" type="primary">tdk</name>
    <name evidence="11" type="ORF">HDG69_003528</name>
</gene>
<dbReference type="SUPFAM" id="SSF57716">
    <property type="entry name" value="Glucocorticoid receptor-like (DNA-binding domain)"/>
    <property type="match status" value="1"/>
</dbReference>
<accession>A0ABX2AAE8</accession>
<evidence type="ECO:0000313" key="12">
    <source>
        <dbReference type="Proteomes" id="UP000757540"/>
    </source>
</evidence>
<dbReference type="EC" id="2.7.1.21" evidence="2 8"/>
<dbReference type="PIRSF" id="PIRSF035805">
    <property type="entry name" value="TK_cell"/>
    <property type="match status" value="1"/>
</dbReference>
<dbReference type="PANTHER" id="PTHR11441:SF0">
    <property type="entry name" value="THYMIDINE KINASE, CYTOSOLIC"/>
    <property type="match status" value="1"/>
</dbReference>
<dbReference type="Proteomes" id="UP000757540">
    <property type="component" value="Unassembled WGS sequence"/>
</dbReference>
<keyword evidence="3 8" id="KW-0237">DNA synthesis</keyword>
<comment type="similarity">
    <text evidence="1 8 10">Belongs to the thymidine kinase family.</text>
</comment>
<feature type="binding site" evidence="8">
    <location>
        <position position="185"/>
    </location>
    <ligand>
        <name>Zn(2+)</name>
        <dbReference type="ChEBI" id="CHEBI:29105"/>
    </ligand>
</feature>
<evidence type="ECO:0000256" key="9">
    <source>
        <dbReference type="RuleBase" id="RU000544"/>
    </source>
</evidence>
<dbReference type="Pfam" id="PF00265">
    <property type="entry name" value="TK"/>
    <property type="match status" value="1"/>
</dbReference>
<evidence type="ECO:0000256" key="6">
    <source>
        <dbReference type="ARBA" id="ARBA00022777"/>
    </source>
</evidence>
<reference evidence="11 12" key="1">
    <citation type="submission" date="2020-05" db="EMBL/GenBank/DDBJ databases">
        <title>Genomic Encyclopedia of Type Strains, Phase III (KMG-III): the genomes of soil and plant-associated and newly described type strains.</title>
        <authorList>
            <person name="Whitman W."/>
        </authorList>
    </citation>
    <scope>NUCLEOTIDE SEQUENCE [LARGE SCALE GENOMIC DNA]</scope>
    <source>
        <strain evidence="11 12">KCTC 19046</strain>
    </source>
</reference>
<dbReference type="HAMAP" id="MF_00124">
    <property type="entry name" value="Thymidine_kinase"/>
    <property type="match status" value="1"/>
</dbReference>
<keyword evidence="5 8" id="KW-0547">Nucleotide-binding</keyword>
<dbReference type="InterPro" id="IPR027417">
    <property type="entry name" value="P-loop_NTPase"/>
</dbReference>
<evidence type="ECO:0000256" key="10">
    <source>
        <dbReference type="RuleBase" id="RU004165"/>
    </source>
</evidence>
<dbReference type="GO" id="GO:0004797">
    <property type="term" value="F:thymidine kinase activity"/>
    <property type="evidence" value="ECO:0007669"/>
    <property type="project" value="UniProtKB-EC"/>
</dbReference>
<comment type="caution">
    <text evidence="11">The sequence shown here is derived from an EMBL/GenBank/DDBJ whole genome shotgun (WGS) entry which is preliminary data.</text>
</comment>
<feature type="active site" description="Proton acceptor" evidence="8">
    <location>
        <position position="89"/>
    </location>
</feature>
<comment type="subunit">
    <text evidence="8">Homotetramer.</text>
</comment>
<protein>
    <recommendedName>
        <fullName evidence="2 8">Thymidine kinase</fullName>
        <ecNumber evidence="2 8">2.7.1.21</ecNumber>
    </recommendedName>
</protein>
<dbReference type="Gene3D" id="3.40.50.300">
    <property type="entry name" value="P-loop containing nucleotide triphosphate hydrolases"/>
    <property type="match status" value="1"/>
</dbReference>